<feature type="compositionally biased region" description="Polar residues" evidence="1">
    <location>
        <begin position="21"/>
        <end position="39"/>
    </location>
</feature>
<organism evidence="2 3">
    <name type="scientific">Quercus suber</name>
    <name type="common">Cork oak</name>
    <dbReference type="NCBI Taxonomy" id="58331"/>
    <lineage>
        <taxon>Eukaryota</taxon>
        <taxon>Viridiplantae</taxon>
        <taxon>Streptophyta</taxon>
        <taxon>Embryophyta</taxon>
        <taxon>Tracheophyta</taxon>
        <taxon>Spermatophyta</taxon>
        <taxon>Magnoliopsida</taxon>
        <taxon>eudicotyledons</taxon>
        <taxon>Gunneridae</taxon>
        <taxon>Pentapetalae</taxon>
        <taxon>rosids</taxon>
        <taxon>fabids</taxon>
        <taxon>Fagales</taxon>
        <taxon>Fagaceae</taxon>
        <taxon>Quercus</taxon>
    </lineage>
</organism>
<dbReference type="PANTHER" id="PTHR34451">
    <property type="entry name" value="PHD FINGER FAMILY PROTEIN"/>
    <property type="match status" value="1"/>
</dbReference>
<comment type="caution">
    <text evidence="2">The sequence shown here is derived from an EMBL/GenBank/DDBJ whole genome shotgun (WGS) entry which is preliminary data.</text>
</comment>
<keyword evidence="3" id="KW-1185">Reference proteome</keyword>
<dbReference type="EMBL" id="PKMF04000099">
    <property type="protein sequence ID" value="KAK7850554.1"/>
    <property type="molecule type" value="Genomic_DNA"/>
</dbReference>
<protein>
    <submittedName>
        <fullName evidence="2">Uncharacterized protein</fullName>
    </submittedName>
</protein>
<evidence type="ECO:0000313" key="2">
    <source>
        <dbReference type="EMBL" id="KAK7850554.1"/>
    </source>
</evidence>
<feature type="compositionally biased region" description="Low complexity" evidence="1">
    <location>
        <begin position="1"/>
        <end position="14"/>
    </location>
</feature>
<dbReference type="PANTHER" id="PTHR34451:SF15">
    <property type="entry name" value="PHD-TYPE DOMAIN-CONTAINING PROTEIN"/>
    <property type="match status" value="1"/>
</dbReference>
<gene>
    <name evidence="2" type="ORF">CFP56_000673</name>
</gene>
<evidence type="ECO:0000313" key="3">
    <source>
        <dbReference type="Proteomes" id="UP000237347"/>
    </source>
</evidence>
<sequence length="297" mass="32405">MNLSTPSNPNTNRNPPSPSPKSQAECSNCGKASQSGGSHTDTHNHKWAQFHFHHVRLRGVDRLLCTSCVLRLHPSSFCPLCFDHFTPPNPPIHNHTPCSKCSSLTHSHCLPTTTTTTNNPSSSFLCPPCSDPNFSFLQFQPHTATRLDARSASVLLCAARIASASMAKAAAVARAEAERKVREAAAAKKRARDAMEHLAMVEAKAGRKDCCVENKNIDGVLSNGNLKSLESVVPRNNNNNNSCSNGVGGVFQERKVEVECRATTKVKAEGIMHAIQKRSWGLHVYIPEFQLLLNSFN</sequence>
<dbReference type="AlphaFoldDB" id="A0AAW0LGG6"/>
<feature type="region of interest" description="Disordered" evidence="1">
    <location>
        <begin position="1"/>
        <end position="41"/>
    </location>
</feature>
<accession>A0AAW0LGG6</accession>
<name>A0AAW0LGG6_QUESU</name>
<dbReference type="Proteomes" id="UP000237347">
    <property type="component" value="Unassembled WGS sequence"/>
</dbReference>
<proteinExistence type="predicted"/>
<evidence type="ECO:0000256" key="1">
    <source>
        <dbReference type="SAM" id="MobiDB-lite"/>
    </source>
</evidence>
<reference evidence="2 3" key="1">
    <citation type="journal article" date="2018" name="Sci. Data">
        <title>The draft genome sequence of cork oak.</title>
        <authorList>
            <person name="Ramos A.M."/>
            <person name="Usie A."/>
            <person name="Barbosa P."/>
            <person name="Barros P.M."/>
            <person name="Capote T."/>
            <person name="Chaves I."/>
            <person name="Simoes F."/>
            <person name="Abreu I."/>
            <person name="Carrasquinho I."/>
            <person name="Faro C."/>
            <person name="Guimaraes J.B."/>
            <person name="Mendonca D."/>
            <person name="Nobrega F."/>
            <person name="Rodrigues L."/>
            <person name="Saibo N.J.M."/>
            <person name="Varela M.C."/>
            <person name="Egas C."/>
            <person name="Matos J."/>
            <person name="Miguel C.M."/>
            <person name="Oliveira M.M."/>
            <person name="Ricardo C.P."/>
            <person name="Goncalves S."/>
        </authorList>
    </citation>
    <scope>NUCLEOTIDE SEQUENCE [LARGE SCALE GENOMIC DNA]</scope>
    <source>
        <strain evidence="3">cv. HL8</strain>
    </source>
</reference>